<evidence type="ECO:0000256" key="3">
    <source>
        <dbReference type="ARBA" id="ARBA00023315"/>
    </source>
</evidence>
<proteinExistence type="inferred from homology"/>
<dbReference type="NCBIfam" id="NF002341">
    <property type="entry name" value="PRK01305.1-1"/>
    <property type="match status" value="1"/>
</dbReference>
<dbReference type="SUPFAM" id="SSF55729">
    <property type="entry name" value="Acyl-CoA N-acyltransferases (Nat)"/>
    <property type="match status" value="1"/>
</dbReference>
<dbReference type="InterPro" id="IPR007472">
    <property type="entry name" value="N-end_Aminoacyl_Trfase_C"/>
</dbReference>
<dbReference type="Pfam" id="PF04376">
    <property type="entry name" value="ATE_N"/>
    <property type="match status" value="1"/>
</dbReference>
<dbReference type="PANTHER" id="PTHR21367:SF1">
    <property type="entry name" value="ARGINYL-TRNA--PROTEIN TRANSFERASE 1"/>
    <property type="match status" value="1"/>
</dbReference>
<dbReference type="InterPro" id="IPR016181">
    <property type="entry name" value="Acyl_CoA_acyltransferase"/>
</dbReference>
<protein>
    <recommendedName>
        <fullName evidence="4">Aspartate/glutamate leucyltransferase</fullName>
        <ecNumber evidence="4">2.3.2.29</ecNumber>
    </recommendedName>
</protein>
<evidence type="ECO:0000259" key="5">
    <source>
        <dbReference type="Pfam" id="PF04376"/>
    </source>
</evidence>
<dbReference type="InterPro" id="IPR017138">
    <property type="entry name" value="Asp_Glu_LeuTrfase"/>
</dbReference>
<dbReference type="GO" id="GO:0005737">
    <property type="term" value="C:cytoplasm"/>
    <property type="evidence" value="ECO:0007669"/>
    <property type="project" value="UniProtKB-SubCell"/>
</dbReference>
<name>A0A7V2SXS1_LEUMU</name>
<evidence type="ECO:0000256" key="4">
    <source>
        <dbReference type="HAMAP-Rule" id="MF_00689"/>
    </source>
</evidence>
<dbReference type="InterPro" id="IPR007471">
    <property type="entry name" value="N-end_Aminoacyl_Trfase_N"/>
</dbReference>
<evidence type="ECO:0000256" key="1">
    <source>
        <dbReference type="ARBA" id="ARBA00022490"/>
    </source>
</evidence>
<comment type="caution">
    <text evidence="7">The sequence shown here is derived from an EMBL/GenBank/DDBJ whole genome shotgun (WGS) entry which is preliminary data.</text>
</comment>
<keyword evidence="2 4" id="KW-0808">Transferase</keyword>
<organism evidence="7">
    <name type="scientific">Leucothrix mucor</name>
    <dbReference type="NCBI Taxonomy" id="45248"/>
    <lineage>
        <taxon>Bacteria</taxon>
        <taxon>Pseudomonadati</taxon>
        <taxon>Pseudomonadota</taxon>
        <taxon>Gammaproteobacteria</taxon>
        <taxon>Thiotrichales</taxon>
        <taxon>Thiotrichaceae</taxon>
        <taxon>Leucothrix</taxon>
    </lineage>
</organism>
<dbReference type="PIRSF" id="PIRSF037208">
    <property type="entry name" value="ATE_pro_prd"/>
    <property type="match status" value="1"/>
</dbReference>
<comment type="function">
    <text evidence="4">Functions in the N-end rule pathway of protein degradation where it conjugates Leu from its aminoacyl-tRNA to the N-termini of proteins containing an N-terminal aspartate or glutamate.</text>
</comment>
<gene>
    <name evidence="4" type="primary">bpt</name>
    <name evidence="7" type="ORF">ENJ51_01065</name>
</gene>
<feature type="domain" description="N-end rule aminoacyl transferase C-terminal" evidence="6">
    <location>
        <begin position="108"/>
        <end position="221"/>
    </location>
</feature>
<dbReference type="Pfam" id="PF04377">
    <property type="entry name" value="ATE_C"/>
    <property type="match status" value="1"/>
</dbReference>
<dbReference type="Proteomes" id="UP000885750">
    <property type="component" value="Unassembled WGS sequence"/>
</dbReference>
<dbReference type="HAMAP" id="MF_00689">
    <property type="entry name" value="Bpt"/>
    <property type="match status" value="1"/>
</dbReference>
<keyword evidence="1 4" id="KW-0963">Cytoplasm</keyword>
<keyword evidence="3 4" id="KW-0012">Acyltransferase</keyword>
<dbReference type="PANTHER" id="PTHR21367">
    <property type="entry name" value="ARGININE-TRNA-PROTEIN TRANSFERASE 1"/>
    <property type="match status" value="1"/>
</dbReference>
<evidence type="ECO:0000313" key="7">
    <source>
        <dbReference type="EMBL" id="HFC91381.1"/>
    </source>
</evidence>
<accession>A0A7V2SXS1</accession>
<dbReference type="InterPro" id="IPR030700">
    <property type="entry name" value="N-end_Aminoacyl_Trfase"/>
</dbReference>
<evidence type="ECO:0000259" key="6">
    <source>
        <dbReference type="Pfam" id="PF04377"/>
    </source>
</evidence>
<feature type="domain" description="N-end aminoacyl transferase N-terminal" evidence="5">
    <location>
        <begin position="15"/>
        <end position="85"/>
    </location>
</feature>
<comment type="catalytic activity">
    <reaction evidence="4">
        <text>N-terminal L-aspartyl-[protein] + L-leucyl-tRNA(Leu) = N-terminal L-leucyl-L-aspartyl-[protein] + tRNA(Leu) + H(+)</text>
        <dbReference type="Rhea" id="RHEA:50420"/>
        <dbReference type="Rhea" id="RHEA-COMP:9613"/>
        <dbReference type="Rhea" id="RHEA-COMP:9622"/>
        <dbReference type="Rhea" id="RHEA-COMP:12669"/>
        <dbReference type="Rhea" id="RHEA-COMP:12674"/>
        <dbReference type="ChEBI" id="CHEBI:15378"/>
        <dbReference type="ChEBI" id="CHEBI:64720"/>
        <dbReference type="ChEBI" id="CHEBI:78442"/>
        <dbReference type="ChEBI" id="CHEBI:78494"/>
        <dbReference type="ChEBI" id="CHEBI:133042"/>
        <dbReference type="EC" id="2.3.2.29"/>
    </reaction>
</comment>
<dbReference type="EC" id="2.3.2.29" evidence="4"/>
<dbReference type="NCBIfam" id="NF002346">
    <property type="entry name" value="PRK01305.2-3"/>
    <property type="match status" value="1"/>
</dbReference>
<comment type="similarity">
    <text evidence="4">Belongs to the R-transferase family. Bpt subfamily.</text>
</comment>
<comment type="subcellular location">
    <subcellularLocation>
        <location evidence="4">Cytoplasm</location>
    </subcellularLocation>
</comment>
<comment type="catalytic activity">
    <reaction evidence="4">
        <text>N-terminal L-glutamyl-[protein] + L-leucyl-tRNA(Leu) = N-terminal L-leucyl-L-glutamyl-[protein] + tRNA(Leu) + H(+)</text>
        <dbReference type="Rhea" id="RHEA:50412"/>
        <dbReference type="Rhea" id="RHEA-COMP:9613"/>
        <dbReference type="Rhea" id="RHEA-COMP:9622"/>
        <dbReference type="Rhea" id="RHEA-COMP:12664"/>
        <dbReference type="Rhea" id="RHEA-COMP:12668"/>
        <dbReference type="ChEBI" id="CHEBI:15378"/>
        <dbReference type="ChEBI" id="CHEBI:64721"/>
        <dbReference type="ChEBI" id="CHEBI:78442"/>
        <dbReference type="ChEBI" id="CHEBI:78494"/>
        <dbReference type="ChEBI" id="CHEBI:133041"/>
        <dbReference type="EC" id="2.3.2.29"/>
    </reaction>
</comment>
<dbReference type="GO" id="GO:0071596">
    <property type="term" value="P:ubiquitin-dependent protein catabolic process via the N-end rule pathway"/>
    <property type="evidence" value="ECO:0007669"/>
    <property type="project" value="InterPro"/>
</dbReference>
<dbReference type="AlphaFoldDB" id="A0A7V2SXS1"/>
<sequence>MKLSQPLKIFPTALHACSYLPARIARNAVIDPKFPMSPSVYDYLIKSGFRRSGQQVYKPYCQSCTQCATTRINVAEFKASRSQRRNWKANQDIVVVINKGDFKDTYLPLYAEYLADRHESDDYEGVDEFLTSDWCNTQFIEFHLQDKLIGVATIDILESGLSAVYTFFNVAGSQRGLGVFAVLWEIEQAKALGLDYVYPGYWIKDCQKMNYKSRYQPIEGLIDGRWRSLPKA</sequence>
<dbReference type="GO" id="GO:0008914">
    <property type="term" value="F:leucyl-tRNA--protein transferase activity"/>
    <property type="evidence" value="ECO:0007669"/>
    <property type="project" value="UniProtKB-UniRule"/>
</dbReference>
<dbReference type="GO" id="GO:0004057">
    <property type="term" value="F:arginyl-tRNA--protein transferase activity"/>
    <property type="evidence" value="ECO:0007669"/>
    <property type="project" value="InterPro"/>
</dbReference>
<evidence type="ECO:0000256" key="2">
    <source>
        <dbReference type="ARBA" id="ARBA00022679"/>
    </source>
</evidence>
<reference evidence="7" key="1">
    <citation type="journal article" date="2020" name="mSystems">
        <title>Genome- and Community-Level Interaction Insights into Carbon Utilization and Element Cycling Functions of Hydrothermarchaeota in Hydrothermal Sediment.</title>
        <authorList>
            <person name="Zhou Z."/>
            <person name="Liu Y."/>
            <person name="Xu W."/>
            <person name="Pan J."/>
            <person name="Luo Z.H."/>
            <person name="Li M."/>
        </authorList>
    </citation>
    <scope>NUCLEOTIDE SEQUENCE [LARGE SCALE GENOMIC DNA]</scope>
    <source>
        <strain evidence="7">HyVt-493</strain>
    </source>
</reference>
<dbReference type="NCBIfam" id="NF002342">
    <property type="entry name" value="PRK01305.1-3"/>
    <property type="match status" value="1"/>
</dbReference>
<dbReference type="EMBL" id="DRMS01000041">
    <property type="protein sequence ID" value="HFC91381.1"/>
    <property type="molecule type" value="Genomic_DNA"/>
</dbReference>